<name>A0ABU5VTJ7_9BACT</name>
<dbReference type="InterPro" id="IPR046433">
    <property type="entry name" value="ActCoA_hydro"/>
</dbReference>
<evidence type="ECO:0000313" key="5">
    <source>
        <dbReference type="EMBL" id="MEA9356379.1"/>
    </source>
</evidence>
<dbReference type="PANTHER" id="PTHR21432:SF20">
    <property type="entry name" value="ACETYL-COA HYDROLASE"/>
    <property type="match status" value="1"/>
</dbReference>
<dbReference type="InterPro" id="IPR037171">
    <property type="entry name" value="NagB/RpiA_transferase-like"/>
</dbReference>
<reference evidence="5 6" key="1">
    <citation type="submission" date="2023-11" db="EMBL/GenBank/DDBJ databases">
        <title>A Novel Polar Bacteriovorax (B. antarcticus) Isolated from the Biocrust in Antarctica.</title>
        <authorList>
            <person name="Mun W."/>
            <person name="Choi S.Y."/>
            <person name="Mitchell R.J."/>
        </authorList>
    </citation>
    <scope>NUCLEOTIDE SEQUENCE [LARGE SCALE GENOMIC DNA]</scope>
    <source>
        <strain evidence="5 6">PP10</strain>
    </source>
</reference>
<dbReference type="InterPro" id="IPR038460">
    <property type="entry name" value="AcetylCoA_hyd_C_sf"/>
</dbReference>
<feature type="domain" description="Acetyl-CoA hydrolase/transferase C-terminal" evidence="4">
    <location>
        <begin position="265"/>
        <end position="417"/>
    </location>
</feature>
<evidence type="ECO:0000256" key="2">
    <source>
        <dbReference type="ARBA" id="ARBA00022679"/>
    </source>
</evidence>
<dbReference type="PANTHER" id="PTHR21432">
    <property type="entry name" value="ACETYL-COA HYDROLASE-RELATED"/>
    <property type="match status" value="1"/>
</dbReference>
<dbReference type="EMBL" id="JAYGJQ010000001">
    <property type="protein sequence ID" value="MEA9356379.1"/>
    <property type="molecule type" value="Genomic_DNA"/>
</dbReference>
<comment type="similarity">
    <text evidence="1">Belongs to the acetyl-CoA hydrolase/transferase family.</text>
</comment>
<keyword evidence="2" id="KW-0808">Transferase</keyword>
<dbReference type="Pfam" id="PF13336">
    <property type="entry name" value="AcetylCoA_hyd_C"/>
    <property type="match status" value="1"/>
</dbReference>
<keyword evidence="5" id="KW-0378">Hydrolase</keyword>
<dbReference type="InterPro" id="IPR003702">
    <property type="entry name" value="ActCoA_hydro_N"/>
</dbReference>
<keyword evidence="6" id="KW-1185">Reference proteome</keyword>
<evidence type="ECO:0000256" key="1">
    <source>
        <dbReference type="ARBA" id="ARBA00009632"/>
    </source>
</evidence>
<dbReference type="InterPro" id="IPR026888">
    <property type="entry name" value="AcetylCoA_hyd_C"/>
</dbReference>
<organism evidence="5 6">
    <name type="scientific">Bacteriovorax antarcticus</name>
    <dbReference type="NCBI Taxonomy" id="3088717"/>
    <lineage>
        <taxon>Bacteria</taxon>
        <taxon>Pseudomonadati</taxon>
        <taxon>Bdellovibrionota</taxon>
        <taxon>Bacteriovoracia</taxon>
        <taxon>Bacteriovoracales</taxon>
        <taxon>Bacteriovoracaceae</taxon>
        <taxon>Bacteriovorax</taxon>
    </lineage>
</organism>
<dbReference type="Proteomes" id="UP001302274">
    <property type="component" value="Unassembled WGS sequence"/>
</dbReference>
<dbReference type="RefSeq" id="WP_323576073.1">
    <property type="nucleotide sequence ID" value="NZ_JAYGJQ010000001.1"/>
</dbReference>
<dbReference type="Pfam" id="PF02550">
    <property type="entry name" value="AcetylCoA_hydro"/>
    <property type="match status" value="1"/>
</dbReference>
<protein>
    <submittedName>
        <fullName evidence="5">Acetyl-CoA hydrolase/transferase C-terminal domain-containing protein</fullName>
    </submittedName>
</protein>
<dbReference type="SUPFAM" id="SSF100950">
    <property type="entry name" value="NagB/RpiA/CoA transferase-like"/>
    <property type="match status" value="2"/>
</dbReference>
<dbReference type="GO" id="GO:0016787">
    <property type="term" value="F:hydrolase activity"/>
    <property type="evidence" value="ECO:0007669"/>
    <property type="project" value="UniProtKB-KW"/>
</dbReference>
<gene>
    <name evidence="5" type="ORF">SHI21_09205</name>
</gene>
<comment type="caution">
    <text evidence="5">The sequence shown here is derived from an EMBL/GenBank/DDBJ whole genome shotgun (WGS) entry which is preliminary data.</text>
</comment>
<evidence type="ECO:0000313" key="6">
    <source>
        <dbReference type="Proteomes" id="UP001302274"/>
    </source>
</evidence>
<dbReference type="Gene3D" id="3.40.1080.20">
    <property type="entry name" value="Acetyl-CoA hydrolase/transferase C-terminal domain"/>
    <property type="match status" value="1"/>
</dbReference>
<dbReference type="Gene3D" id="3.30.750.70">
    <property type="entry name" value="4-hydroxybutyrate coenzyme like domains"/>
    <property type="match status" value="1"/>
</dbReference>
<dbReference type="Gene3D" id="3.40.1080.10">
    <property type="entry name" value="Glutaconate Coenzyme A-transferase"/>
    <property type="match status" value="1"/>
</dbReference>
<evidence type="ECO:0000259" key="4">
    <source>
        <dbReference type="Pfam" id="PF13336"/>
    </source>
</evidence>
<evidence type="ECO:0000259" key="3">
    <source>
        <dbReference type="Pfam" id="PF02550"/>
    </source>
</evidence>
<feature type="domain" description="Acetyl-CoA hydrolase/transferase N-terminal" evidence="3">
    <location>
        <begin position="4"/>
        <end position="174"/>
    </location>
</feature>
<accession>A0ABU5VTJ7</accession>
<sequence>MALVSNALECVSVIKSGDSVFLHSGVSAAQLLLKAMVDRAPELRGVKTYQIHTEGSAAYAREEYKDSFHVHNFFNGANMRKEAKNLSALYIPIFLSEIPLMFYNGIINLDVAIIQVSPPDVHGMCTLGPSVDVSISAVRTAKVIIAQVNKQMPRTFGDSLIHISKIHSYIEVDEPIHCVEVRESTPCEMQIGHNIASLIEDGATLQLGIGAIPNAVLKSLSNHKDLGVHTEMFSDGVIELYHRGVINNVFKKKHPGKIVSSFVIGSQRVYDFIDDNPSVLLLDCAYTNSAHVIAQNPKVTAINSAIEVDLTGQVCADSIGSKIYSGIGGQMDFMRGAALSKGGKPIIALPSMTVKGATKIVPFLKPGAGVVTTRAHVHYVVTEHGVAHLYGKTLSERALAMINIAAPEHREELQKQAYELFN</sequence>
<proteinExistence type="inferred from homology"/>